<evidence type="ECO:0000313" key="4">
    <source>
        <dbReference type="Proteomes" id="UP000077857"/>
    </source>
</evidence>
<dbReference type="AlphaFoldDB" id="A0A177N276"/>
<reference evidence="3 4" key="1">
    <citation type="submission" date="2016-03" db="EMBL/GenBank/DDBJ databases">
        <authorList>
            <person name="Ploux O."/>
        </authorList>
    </citation>
    <scope>NUCLEOTIDE SEQUENCE [LARGE SCALE GENOMIC DNA]</scope>
    <source>
        <strain evidence="3 4">R-45378</strain>
    </source>
</reference>
<dbReference type="OrthoDB" id="5298023at2"/>
<comment type="caution">
    <text evidence="3">The sequence shown here is derived from an EMBL/GenBank/DDBJ whole genome shotgun (WGS) entry which is preliminary data.</text>
</comment>
<sequence>MAQITGILLAAGASRRFGGDKLSYRLPNGAAVAEQACRNLAQAVDRLVAVVRPGADGVAATLEAAGARVIVCEDADSGMGASLACAVAASADAEAWLVALADMPWIAPQTIHLVAAALRNGAAIAAPCRQGRRGHPVGFARHLAADLLDLHGDNGAKSVIERYRPQLQLVEVADPGILRDIDTPDDLIQT</sequence>
<gene>
    <name evidence="3" type="ORF">A1507_03480</name>
</gene>
<keyword evidence="1" id="KW-0460">Magnesium</keyword>
<dbReference type="CDD" id="cd04182">
    <property type="entry name" value="GT_2_like_f"/>
    <property type="match status" value="1"/>
</dbReference>
<evidence type="ECO:0000256" key="1">
    <source>
        <dbReference type="ARBA" id="ARBA00022842"/>
    </source>
</evidence>
<organism evidence="3 4">
    <name type="scientific">Methylomonas koyamae</name>
    <dbReference type="NCBI Taxonomy" id="702114"/>
    <lineage>
        <taxon>Bacteria</taxon>
        <taxon>Pseudomonadati</taxon>
        <taxon>Pseudomonadota</taxon>
        <taxon>Gammaproteobacteria</taxon>
        <taxon>Methylococcales</taxon>
        <taxon>Methylococcaceae</taxon>
        <taxon>Methylomonas</taxon>
    </lineage>
</organism>
<dbReference type="Proteomes" id="UP000077857">
    <property type="component" value="Unassembled WGS sequence"/>
</dbReference>
<feature type="domain" description="MobA-like NTP transferase" evidence="2">
    <location>
        <begin position="6"/>
        <end position="163"/>
    </location>
</feature>
<name>A0A177N276_9GAMM</name>
<evidence type="ECO:0000313" key="3">
    <source>
        <dbReference type="EMBL" id="OAI11269.1"/>
    </source>
</evidence>
<dbReference type="InterPro" id="IPR025877">
    <property type="entry name" value="MobA-like_NTP_Trfase"/>
</dbReference>
<evidence type="ECO:0000259" key="2">
    <source>
        <dbReference type="Pfam" id="PF12804"/>
    </source>
</evidence>
<dbReference type="PANTHER" id="PTHR43777">
    <property type="entry name" value="MOLYBDENUM COFACTOR CYTIDYLYLTRANSFERASE"/>
    <property type="match status" value="1"/>
</dbReference>
<dbReference type="EMBL" id="LUUJ01000123">
    <property type="protein sequence ID" value="OAI11269.1"/>
    <property type="molecule type" value="Genomic_DNA"/>
</dbReference>
<dbReference type="GO" id="GO:0016779">
    <property type="term" value="F:nucleotidyltransferase activity"/>
    <property type="evidence" value="ECO:0007669"/>
    <property type="project" value="UniProtKB-ARBA"/>
</dbReference>
<dbReference type="RefSeq" id="WP_064042398.1">
    <property type="nucleotide sequence ID" value="NZ_LUUJ01000123.1"/>
</dbReference>
<dbReference type="InterPro" id="IPR029044">
    <property type="entry name" value="Nucleotide-diphossugar_trans"/>
</dbReference>
<protein>
    <submittedName>
        <fullName evidence="3">Molybdopterin-guanine dinucleotide biosynthesis protein MobA</fullName>
    </submittedName>
</protein>
<dbReference type="SUPFAM" id="SSF53448">
    <property type="entry name" value="Nucleotide-diphospho-sugar transferases"/>
    <property type="match status" value="1"/>
</dbReference>
<dbReference type="PANTHER" id="PTHR43777:SF1">
    <property type="entry name" value="MOLYBDENUM COFACTOR CYTIDYLYLTRANSFERASE"/>
    <property type="match status" value="1"/>
</dbReference>
<dbReference type="Gene3D" id="3.90.550.10">
    <property type="entry name" value="Spore Coat Polysaccharide Biosynthesis Protein SpsA, Chain A"/>
    <property type="match status" value="1"/>
</dbReference>
<dbReference type="Pfam" id="PF12804">
    <property type="entry name" value="NTP_transf_3"/>
    <property type="match status" value="1"/>
</dbReference>
<proteinExistence type="predicted"/>
<accession>A0A177N276</accession>